<dbReference type="EMBL" id="BSDC01000001">
    <property type="protein sequence ID" value="GLH66754.1"/>
    <property type="molecule type" value="Genomic_DNA"/>
</dbReference>
<dbReference type="Pfam" id="PF14685">
    <property type="entry name" value="PDZ_Tricorn"/>
    <property type="match status" value="1"/>
</dbReference>
<dbReference type="SUPFAM" id="SSF50156">
    <property type="entry name" value="PDZ domain-like"/>
    <property type="match status" value="1"/>
</dbReference>
<protein>
    <recommendedName>
        <fullName evidence="7">Tricorn protease homolog</fullName>
        <ecNumber evidence="7">3.4.21.-</ecNumber>
    </recommendedName>
</protein>
<keyword evidence="6 7" id="KW-0720">Serine protease</keyword>
<dbReference type="Pfam" id="PF26550">
    <property type="entry name" value="Tricorn_2nd"/>
    <property type="match status" value="1"/>
</dbReference>
<dbReference type="PANTHER" id="PTHR43253">
    <property type="entry name" value="TRICORN PROTEASE HOMOLOG 2-RELATED"/>
    <property type="match status" value="1"/>
</dbReference>
<reference evidence="9" key="1">
    <citation type="journal article" date="2023" name="Antonie Van Leeuwenhoek">
        <title>Mesoterricola silvestris gen. nov., sp. nov., Mesoterricola sediminis sp. nov., Geothrix oryzae sp. nov., Geothrix edaphica sp. nov., Geothrix rubra sp. nov., and Geothrix limicola sp. nov., six novel members of Acidobacteriota isolated from soils.</title>
        <authorList>
            <person name="Itoh H."/>
            <person name="Sugisawa Y."/>
            <person name="Mise K."/>
            <person name="Xu Z."/>
            <person name="Kuniyasu M."/>
            <person name="Ushijima N."/>
            <person name="Kawano K."/>
            <person name="Kobayashi E."/>
            <person name="Shiratori Y."/>
            <person name="Masuda Y."/>
            <person name="Senoo K."/>
        </authorList>
    </citation>
    <scope>NUCLEOTIDE SEQUENCE</scope>
    <source>
        <strain evidence="9">Red802</strain>
    </source>
</reference>
<evidence type="ECO:0000259" key="8">
    <source>
        <dbReference type="SMART" id="SM00245"/>
    </source>
</evidence>
<dbReference type="InterPro" id="IPR029045">
    <property type="entry name" value="ClpP/crotonase-like_dom_sf"/>
</dbReference>
<dbReference type="CDD" id="cd07562">
    <property type="entry name" value="Peptidase_S41_TRI"/>
    <property type="match status" value="1"/>
</dbReference>
<keyword evidence="5 7" id="KW-0378">Hydrolase</keyword>
<dbReference type="Gene3D" id="2.120.10.60">
    <property type="entry name" value="Tricorn protease N-terminal domain"/>
    <property type="match status" value="1"/>
</dbReference>
<name>A0ABQ5PX57_9BACT</name>
<dbReference type="Gene3D" id="3.90.226.10">
    <property type="entry name" value="2-enoyl-CoA Hydratase, Chain A, domain 1"/>
    <property type="match status" value="1"/>
</dbReference>
<evidence type="ECO:0000256" key="7">
    <source>
        <dbReference type="PIRNR" id="PIRNR036421"/>
    </source>
</evidence>
<accession>A0ABQ5PX57</accession>
<comment type="similarity">
    <text evidence="2 7">Belongs to the peptidase S41B family.</text>
</comment>
<organism evidence="9 10">
    <name type="scientific">Geothrix edaphica</name>
    <dbReference type="NCBI Taxonomy" id="2927976"/>
    <lineage>
        <taxon>Bacteria</taxon>
        <taxon>Pseudomonadati</taxon>
        <taxon>Acidobacteriota</taxon>
        <taxon>Holophagae</taxon>
        <taxon>Holophagales</taxon>
        <taxon>Holophagaceae</taxon>
        <taxon>Geothrix</taxon>
    </lineage>
</organism>
<dbReference type="PANTHER" id="PTHR43253:SF1">
    <property type="entry name" value="TRICORN PROTEASE HOMOLOG 2-RELATED"/>
    <property type="match status" value="1"/>
</dbReference>
<feature type="domain" description="Tail specific protease" evidence="8">
    <location>
        <begin position="829"/>
        <end position="1033"/>
    </location>
</feature>
<comment type="caution">
    <text evidence="9">The sequence shown here is derived from an EMBL/GenBank/DDBJ whole genome shotgun (WGS) entry which is preliminary data.</text>
</comment>
<dbReference type="Gene3D" id="2.130.10.10">
    <property type="entry name" value="YVTN repeat-like/Quinoprotein amine dehydrogenase"/>
    <property type="match status" value="1"/>
</dbReference>
<comment type="subcellular location">
    <subcellularLocation>
        <location evidence="1 7">Cytoplasm</location>
    </subcellularLocation>
</comment>
<dbReference type="Gene3D" id="3.30.750.44">
    <property type="match status" value="1"/>
</dbReference>
<keyword evidence="10" id="KW-1185">Reference proteome</keyword>
<dbReference type="Gene3D" id="2.30.42.10">
    <property type="match status" value="1"/>
</dbReference>
<evidence type="ECO:0000256" key="2">
    <source>
        <dbReference type="ARBA" id="ARBA00008524"/>
    </source>
</evidence>
<dbReference type="EC" id="3.4.21.-" evidence="7"/>
<keyword evidence="3 7" id="KW-0963">Cytoplasm</keyword>
<dbReference type="GO" id="GO:0006508">
    <property type="term" value="P:proteolysis"/>
    <property type="evidence" value="ECO:0007669"/>
    <property type="project" value="UniProtKB-KW"/>
</dbReference>
<dbReference type="InterPro" id="IPR036034">
    <property type="entry name" value="PDZ_sf"/>
</dbReference>
<dbReference type="InterPro" id="IPR005151">
    <property type="entry name" value="Tail-specific_protease"/>
</dbReference>
<evidence type="ECO:0000256" key="1">
    <source>
        <dbReference type="ARBA" id="ARBA00004496"/>
    </source>
</evidence>
<dbReference type="InterPro" id="IPR028204">
    <property type="entry name" value="Tricorn_C1"/>
</dbReference>
<evidence type="ECO:0000256" key="5">
    <source>
        <dbReference type="ARBA" id="ARBA00022801"/>
    </source>
</evidence>
<dbReference type="InterPro" id="IPR015943">
    <property type="entry name" value="WD40/YVTN_repeat-like_dom_sf"/>
</dbReference>
<gene>
    <name evidence="9" type="ORF">GETHED_11180</name>
</gene>
<dbReference type="InterPro" id="IPR029414">
    <property type="entry name" value="Tricorn_PDZ"/>
</dbReference>
<dbReference type="SUPFAM" id="SSF69304">
    <property type="entry name" value="Tricorn protease N-terminal domain"/>
    <property type="match status" value="2"/>
</dbReference>
<dbReference type="PIRSF" id="PIRSF036421">
    <property type="entry name" value="Tricorn_protease"/>
    <property type="match status" value="1"/>
</dbReference>
<dbReference type="Proteomes" id="UP001165044">
    <property type="component" value="Unassembled WGS sequence"/>
</dbReference>
<dbReference type="InterPro" id="IPR012393">
    <property type="entry name" value="Tricorn_protease"/>
</dbReference>
<dbReference type="SMART" id="SM00245">
    <property type="entry name" value="TSPc"/>
    <property type="match status" value="1"/>
</dbReference>
<evidence type="ECO:0000313" key="9">
    <source>
        <dbReference type="EMBL" id="GLH66754.1"/>
    </source>
</evidence>
<evidence type="ECO:0000256" key="3">
    <source>
        <dbReference type="ARBA" id="ARBA00022490"/>
    </source>
</evidence>
<proteinExistence type="inferred from homology"/>
<sequence>MPRFRASAVLLVACALVAQDRAPRFVSSPDVNGDRVVFTWEDDLWLGSLKGGAARRLTTHPGLETTARFSPDGKWIAFRGQYDGAAEVYVIPAEGGAPKRLTWRGAGQVLGWTPDGKQVVYRAAYEYDVRPISRLYTVDLEGHEPQALPLKKVTEGAFNADGQRFLFSTRGDAEYYWKRYKGGQAPDLWLGDLKTQRFEKLTDYPGKNGHPMWAGNQVLFVSDRGTNGITNLYAVDPATKAVAQLTDLKDFDVQQPSTDGRTVVFVQGGHLQALDLATKAVHPVPVTTASDGWKVAPRPVNPKDWILSMSLTGQTAVFEARGEVFLLPTDATKPAKNLTQTPGVRERMPRLSPDGKRVAYFSDASGDYDLYVQPADGGAAERIPTGLKTALYHLEWSPDGTKVLFGDKSFAIYVMDVATKKLTKIDEFHDLKNDQFTWEVSDYAWAPDSQWVAYSVVEPSRNGRIVLFNLATKQKVALTDGFYDCVNPTFDQDGSTLYFLSYSNFHTKLDPSQDNHIQSAPVQVMAVKLKAGEDKASATSSLSSASAFRIDVAGLSDRVAPLPVKPGNLFHLKAGRGLVGWDEVEGWDDNVVEEFYAPRGADKWKLHLYDAAAKKDKEVVLTDAISDWTFDAEGRRLLLRKGPNFHVGEAAAVFTSKALPEKLDLDRMTMTADPRAEWKQIFEDTWRWYRDFFYDTNMNGNDWNAIGAKFRAWLPELNSRQELNWLLSQMVGELSASHTYVSGGDFGPGRPAPSPVFTGALGADLSAEHGLYRFARVYGPTAYARDLKAPLADPAPKVKEGDYLLAIDGKPVKAPEAIGARLQVIKGQKVTLTVNAKPTLDGARTIEVEPVPNDWTLRYERWVADNIAAVDKASNGQLGYMHLTAMGDQNIGQFDKYWRAFRYKKGIVIDVRGNGGGWTEFFMIDKLERKQVGFNVLRGMGAFRYPGTASDGRYVFLTNEQNGSDGEAFLEHVKARKLGPIVGVPSWGGLVGIINTQFTLDGGRVEQSNNGFYGREGKWWVENHGADPDLTVENDPASLMQGHDRQLEVGIETLLKQLGENPTPALPAIPAYPKR</sequence>
<dbReference type="RefSeq" id="WP_285607325.1">
    <property type="nucleotide sequence ID" value="NZ_BSDC01000001.1"/>
</dbReference>
<evidence type="ECO:0000256" key="4">
    <source>
        <dbReference type="ARBA" id="ARBA00022670"/>
    </source>
</evidence>
<evidence type="ECO:0000313" key="10">
    <source>
        <dbReference type="Proteomes" id="UP001165044"/>
    </source>
</evidence>
<comment type="function">
    <text evidence="7">Degrades oligopeptides.</text>
</comment>
<evidence type="ECO:0000256" key="6">
    <source>
        <dbReference type="ARBA" id="ARBA00022825"/>
    </source>
</evidence>
<dbReference type="Pfam" id="PF26549">
    <property type="entry name" value="Tricorn_N"/>
    <property type="match status" value="1"/>
</dbReference>
<dbReference type="GO" id="GO:0008233">
    <property type="term" value="F:peptidase activity"/>
    <property type="evidence" value="ECO:0007669"/>
    <property type="project" value="UniProtKB-KW"/>
</dbReference>
<keyword evidence="4 7" id="KW-0645">Protease</keyword>
<dbReference type="SUPFAM" id="SSF52096">
    <property type="entry name" value="ClpP/crotonase"/>
    <property type="match status" value="1"/>
</dbReference>
<dbReference type="Pfam" id="PF03572">
    <property type="entry name" value="Peptidase_S41"/>
    <property type="match status" value="1"/>
</dbReference>
<dbReference type="Pfam" id="PF14684">
    <property type="entry name" value="Tricorn_C1"/>
    <property type="match status" value="1"/>
</dbReference>